<evidence type="ECO:0000256" key="3">
    <source>
        <dbReference type="HAMAP-Rule" id="MF_01111"/>
    </source>
</evidence>
<evidence type="ECO:0000256" key="2">
    <source>
        <dbReference type="ARBA" id="ARBA00022840"/>
    </source>
</evidence>
<evidence type="ECO:0000256" key="1">
    <source>
        <dbReference type="ARBA" id="ARBA00022741"/>
    </source>
</evidence>
<dbReference type="EMBL" id="DSGT01000002">
    <property type="protein sequence ID" value="HEW52680.1"/>
    <property type="molecule type" value="Genomic_DNA"/>
</dbReference>
<reference evidence="4" key="1">
    <citation type="journal article" date="2020" name="mSystems">
        <title>Genome- and Community-Level Interaction Insights into Carbon Utilization and Element Cycling Functions of Hydrothermarchaeota in Hydrothermal Sediment.</title>
        <authorList>
            <person name="Zhou Z."/>
            <person name="Liu Y."/>
            <person name="Xu W."/>
            <person name="Pan J."/>
            <person name="Luo Z.H."/>
            <person name="Li M."/>
        </authorList>
    </citation>
    <scope>NUCLEOTIDE SEQUENCE [LARGE SCALE GENOMIC DNA]</scope>
    <source>
        <strain evidence="4">SpSt-16</strain>
    </source>
</reference>
<keyword evidence="4" id="KW-0966">Cell projection</keyword>
<dbReference type="HAMAP" id="MF_01111">
    <property type="entry name" value="UPF0200"/>
    <property type="match status" value="1"/>
</dbReference>
<dbReference type="GO" id="GO:0005524">
    <property type="term" value="F:ATP binding"/>
    <property type="evidence" value="ECO:0007669"/>
    <property type="project" value="UniProtKB-UniRule"/>
</dbReference>
<dbReference type="PANTHER" id="PTHR41930:SF1">
    <property type="entry name" value="DEPHOSPHO-COA KINASE"/>
    <property type="match status" value="1"/>
</dbReference>
<evidence type="ECO:0000313" key="4">
    <source>
        <dbReference type="EMBL" id="HEW52680.1"/>
    </source>
</evidence>
<proteinExistence type="inferred from homology"/>
<dbReference type="Pfam" id="PF13207">
    <property type="entry name" value="AAA_17"/>
    <property type="match status" value="1"/>
</dbReference>
<protein>
    <recommendedName>
        <fullName evidence="3">UPF0200 protein ENO77_00630</fullName>
    </recommendedName>
</protein>
<sequence length="192" mass="21334">MIVAQRILVLIAGLPGAGKTVFSEVARAVGIPVVVLGDVVREEVRKRGLQPSLESVLAVAQELRERYGREAIVMLALPIIVELLKHHCVVVVDGVRSIDEVNYIKNKVDADILVVAIHASPKTRFARISARNRAGDPKSWEEFVKRDYMELSWGIGNIIALADKMLVNEGSVEEFKNSVRELLQEVIARWCT</sequence>
<dbReference type="PANTHER" id="PTHR41930">
    <property type="entry name" value="UPF0200 PROTEIN MJ1399"/>
    <property type="match status" value="1"/>
</dbReference>
<dbReference type="AlphaFoldDB" id="A0A7C2VL12"/>
<dbReference type="SUPFAM" id="SSF52540">
    <property type="entry name" value="P-loop containing nucleoside triphosphate hydrolases"/>
    <property type="match status" value="1"/>
</dbReference>
<keyword evidence="4" id="KW-0282">Flagellum</keyword>
<keyword evidence="2 3" id="KW-0067">ATP-binding</keyword>
<keyword evidence="4" id="KW-0969">Cilium</keyword>
<comment type="caution">
    <text evidence="4">The sequence shown here is derived from an EMBL/GenBank/DDBJ whole genome shotgun (WGS) entry which is preliminary data.</text>
</comment>
<organism evidence="4">
    <name type="scientific">Ignisphaera aggregans</name>
    <dbReference type="NCBI Taxonomy" id="334771"/>
    <lineage>
        <taxon>Archaea</taxon>
        <taxon>Thermoproteota</taxon>
        <taxon>Thermoprotei</taxon>
        <taxon>Desulfurococcales</taxon>
        <taxon>Desulfurococcaceae</taxon>
        <taxon>Ignisphaera</taxon>
    </lineage>
</organism>
<keyword evidence="1 3" id="KW-0547">Nucleotide-binding</keyword>
<name>A0A7C2VL12_9CREN</name>
<gene>
    <name evidence="4" type="primary">fliE</name>
    <name evidence="4" type="ORF">ENO77_00630</name>
</gene>
<feature type="binding site" evidence="3">
    <location>
        <begin position="13"/>
        <end position="20"/>
    </location>
    <ligand>
        <name>ATP</name>
        <dbReference type="ChEBI" id="CHEBI:30616"/>
    </ligand>
</feature>
<accession>A0A7C2VL12</accession>
<dbReference type="InterPro" id="IPR027417">
    <property type="entry name" value="P-loop_NTPase"/>
</dbReference>
<comment type="similarity">
    <text evidence="3">Belongs to the UPF0200 family.</text>
</comment>
<dbReference type="Gene3D" id="3.40.50.300">
    <property type="entry name" value="P-loop containing nucleotide triphosphate hydrolases"/>
    <property type="match status" value="1"/>
</dbReference>
<dbReference type="InterPro" id="IPR022970">
    <property type="entry name" value="NTP_hydrolase-rel"/>
</dbReference>